<evidence type="ECO:0008006" key="3">
    <source>
        <dbReference type="Google" id="ProtNLM"/>
    </source>
</evidence>
<evidence type="ECO:0000313" key="2">
    <source>
        <dbReference type="Proteomes" id="UP000293289"/>
    </source>
</evidence>
<organism evidence="1 2">
    <name type="scientific">Agromyces ramosus</name>
    <dbReference type="NCBI Taxonomy" id="33879"/>
    <lineage>
        <taxon>Bacteria</taxon>
        <taxon>Bacillati</taxon>
        <taxon>Actinomycetota</taxon>
        <taxon>Actinomycetes</taxon>
        <taxon>Micrococcales</taxon>
        <taxon>Microbacteriaceae</taxon>
        <taxon>Agromyces</taxon>
    </lineage>
</organism>
<accession>A0A4Q7MGE5</accession>
<keyword evidence="2" id="KW-1185">Reference proteome</keyword>
<comment type="caution">
    <text evidence="1">The sequence shown here is derived from an EMBL/GenBank/DDBJ whole genome shotgun (WGS) entry which is preliminary data.</text>
</comment>
<name>A0A4Q7MGE5_9MICO</name>
<dbReference type="Proteomes" id="UP000293289">
    <property type="component" value="Unassembled WGS sequence"/>
</dbReference>
<dbReference type="CDD" id="cd07820">
    <property type="entry name" value="SRPBCC_3"/>
    <property type="match status" value="1"/>
</dbReference>
<evidence type="ECO:0000313" key="1">
    <source>
        <dbReference type="EMBL" id="RZS66208.1"/>
    </source>
</evidence>
<gene>
    <name evidence="1" type="ORF">EV187_1927</name>
</gene>
<dbReference type="SUPFAM" id="SSF55961">
    <property type="entry name" value="Bet v1-like"/>
    <property type="match status" value="1"/>
</dbReference>
<protein>
    <recommendedName>
        <fullName evidence="3">Cyclase</fullName>
    </recommendedName>
</protein>
<sequence>MTVEFECRTPLAMPVEEAFARSLDIDVHAASMARSRERAIGGVTSGSIGLGEEVTWRAWHFGVPIRMTSRITELEAPHWFVDEQVRGPFRSFRHEHAFVADGNGTLMIDHVVFEAPLGGLGRAAEAFIGPHLVRLIERRNAYLGNGPVPEGR</sequence>
<dbReference type="RefSeq" id="WP_242609524.1">
    <property type="nucleotide sequence ID" value="NZ_SGWY01000002.1"/>
</dbReference>
<dbReference type="AlphaFoldDB" id="A0A4Q7MGE5"/>
<reference evidence="1 2" key="1">
    <citation type="submission" date="2019-02" db="EMBL/GenBank/DDBJ databases">
        <title>Genomic Encyclopedia of Type Strains, Phase IV (KMG-IV): sequencing the most valuable type-strain genomes for metagenomic binning, comparative biology and taxonomic classification.</title>
        <authorList>
            <person name="Goeker M."/>
        </authorList>
    </citation>
    <scope>NUCLEOTIDE SEQUENCE [LARGE SCALE GENOMIC DNA]</scope>
    <source>
        <strain evidence="1 2">DSM 43045</strain>
    </source>
</reference>
<dbReference type="InterPro" id="IPR023393">
    <property type="entry name" value="START-like_dom_sf"/>
</dbReference>
<dbReference type="EMBL" id="SGWY01000002">
    <property type="protein sequence ID" value="RZS66208.1"/>
    <property type="molecule type" value="Genomic_DNA"/>
</dbReference>
<proteinExistence type="predicted"/>
<dbReference type="Gene3D" id="3.30.530.20">
    <property type="match status" value="1"/>
</dbReference>